<gene>
    <name evidence="1" type="ORF">SDC9_191976</name>
</gene>
<dbReference type="AlphaFoldDB" id="A0A645HZD2"/>
<sequence>MIAQIENATYDQVKQTLGVDAETLSSSTVPDMSKVEAIRTYLPNAHIITYTYKPSVGITSSTSPDGITSNFIYDPFGRLQFVKDAGNDVINQYYYHHKH</sequence>
<evidence type="ECO:0000313" key="1">
    <source>
        <dbReference type="EMBL" id="MPN44411.1"/>
    </source>
</evidence>
<accession>A0A645HZD2</accession>
<name>A0A645HZD2_9ZZZZ</name>
<dbReference type="EMBL" id="VSSQ01103525">
    <property type="protein sequence ID" value="MPN44411.1"/>
    <property type="molecule type" value="Genomic_DNA"/>
</dbReference>
<reference evidence="1" key="1">
    <citation type="submission" date="2019-08" db="EMBL/GenBank/DDBJ databases">
        <authorList>
            <person name="Kucharzyk K."/>
            <person name="Murdoch R.W."/>
            <person name="Higgins S."/>
            <person name="Loffler F."/>
        </authorList>
    </citation>
    <scope>NUCLEOTIDE SEQUENCE</scope>
</reference>
<organism evidence="1">
    <name type="scientific">bioreactor metagenome</name>
    <dbReference type="NCBI Taxonomy" id="1076179"/>
    <lineage>
        <taxon>unclassified sequences</taxon>
        <taxon>metagenomes</taxon>
        <taxon>ecological metagenomes</taxon>
    </lineage>
</organism>
<comment type="caution">
    <text evidence="1">The sequence shown here is derived from an EMBL/GenBank/DDBJ whole genome shotgun (WGS) entry which is preliminary data.</text>
</comment>
<protein>
    <submittedName>
        <fullName evidence="1">Uncharacterized protein</fullName>
    </submittedName>
</protein>
<dbReference type="Gene3D" id="2.180.10.10">
    <property type="entry name" value="RHS repeat-associated core"/>
    <property type="match status" value="1"/>
</dbReference>
<proteinExistence type="predicted"/>